<reference evidence="6 7" key="1">
    <citation type="submission" date="2019-05" db="EMBL/GenBank/DDBJ databases">
        <title>Draft genome sequence of Actinomadura geliboluensis A8036.</title>
        <authorList>
            <person name="Saricaoglu S."/>
            <person name="Isik K."/>
        </authorList>
    </citation>
    <scope>NUCLEOTIDE SEQUENCE [LARGE SCALE GENOMIC DNA]</scope>
    <source>
        <strain evidence="6 7">A8036</strain>
    </source>
</reference>
<dbReference type="SUPFAM" id="SSF46785">
    <property type="entry name" value="Winged helix' DNA-binding domain"/>
    <property type="match status" value="1"/>
</dbReference>
<keyword evidence="7" id="KW-1185">Reference proteome</keyword>
<dbReference type="PANTHER" id="PTHR33204">
    <property type="entry name" value="TRANSCRIPTIONAL REGULATOR, MARR FAMILY"/>
    <property type="match status" value="1"/>
</dbReference>
<dbReference type="InterPro" id="IPR036390">
    <property type="entry name" value="WH_DNA-bd_sf"/>
</dbReference>
<dbReference type="Pfam" id="PF01638">
    <property type="entry name" value="HxlR"/>
    <property type="match status" value="1"/>
</dbReference>
<organism evidence="6 7">
    <name type="scientific">Actinomadura geliboluensis</name>
    <dbReference type="NCBI Taxonomy" id="882440"/>
    <lineage>
        <taxon>Bacteria</taxon>
        <taxon>Bacillati</taxon>
        <taxon>Actinomycetota</taxon>
        <taxon>Actinomycetes</taxon>
        <taxon>Streptosporangiales</taxon>
        <taxon>Thermomonosporaceae</taxon>
        <taxon>Actinomadura</taxon>
    </lineage>
</organism>
<evidence type="ECO:0000313" key="7">
    <source>
        <dbReference type="Proteomes" id="UP000305238"/>
    </source>
</evidence>
<evidence type="ECO:0000256" key="3">
    <source>
        <dbReference type="ARBA" id="ARBA00023163"/>
    </source>
</evidence>
<protein>
    <submittedName>
        <fullName evidence="6">Helix-turn-helix transcriptional regulator</fullName>
    </submittedName>
</protein>
<feature type="region of interest" description="Disordered" evidence="4">
    <location>
        <begin position="106"/>
        <end position="127"/>
    </location>
</feature>
<proteinExistence type="predicted"/>
<evidence type="ECO:0000313" key="6">
    <source>
        <dbReference type="EMBL" id="TMR40890.1"/>
    </source>
</evidence>
<evidence type="ECO:0000256" key="4">
    <source>
        <dbReference type="SAM" id="MobiDB-lite"/>
    </source>
</evidence>
<sequence>MKVTGPKSRSRGVHDLPVEALPILGILHRRWAPHLIYVLGQGPARFSELQISIPGITATSLSTRLQALIDEGLVTRQVCPGPPISSRYQVTARGRDLAEGLSRMLAGPGEGAVARRPVRPQHQLSDP</sequence>
<evidence type="ECO:0000256" key="2">
    <source>
        <dbReference type="ARBA" id="ARBA00023125"/>
    </source>
</evidence>
<gene>
    <name evidence="6" type="ORF">ETD96_08400</name>
</gene>
<keyword evidence="2" id="KW-0238">DNA-binding</keyword>
<dbReference type="Gene3D" id="1.10.10.10">
    <property type="entry name" value="Winged helix-like DNA-binding domain superfamily/Winged helix DNA-binding domain"/>
    <property type="match status" value="1"/>
</dbReference>
<dbReference type="GO" id="GO:0003677">
    <property type="term" value="F:DNA binding"/>
    <property type="evidence" value="ECO:0007669"/>
    <property type="project" value="UniProtKB-KW"/>
</dbReference>
<name>A0A5S4HK23_9ACTN</name>
<keyword evidence="1" id="KW-0805">Transcription regulation</keyword>
<dbReference type="Proteomes" id="UP000305238">
    <property type="component" value="Unassembled WGS sequence"/>
</dbReference>
<keyword evidence="3" id="KW-0804">Transcription</keyword>
<evidence type="ECO:0000256" key="1">
    <source>
        <dbReference type="ARBA" id="ARBA00023015"/>
    </source>
</evidence>
<dbReference type="PANTHER" id="PTHR33204:SF37">
    <property type="entry name" value="HTH-TYPE TRANSCRIPTIONAL REGULATOR YODB"/>
    <property type="match status" value="1"/>
</dbReference>
<dbReference type="OrthoDB" id="9800966at2"/>
<dbReference type="AlphaFoldDB" id="A0A5S4HK23"/>
<dbReference type="PROSITE" id="PS51118">
    <property type="entry name" value="HTH_HXLR"/>
    <property type="match status" value="1"/>
</dbReference>
<dbReference type="EMBL" id="VCKZ01000039">
    <property type="protein sequence ID" value="TMR40890.1"/>
    <property type="molecule type" value="Genomic_DNA"/>
</dbReference>
<accession>A0A5S4HK23</accession>
<dbReference type="InterPro" id="IPR036388">
    <property type="entry name" value="WH-like_DNA-bd_sf"/>
</dbReference>
<evidence type="ECO:0000259" key="5">
    <source>
        <dbReference type="PROSITE" id="PS51118"/>
    </source>
</evidence>
<dbReference type="RefSeq" id="WP_138635730.1">
    <property type="nucleotide sequence ID" value="NZ_VCKZ01000039.1"/>
</dbReference>
<feature type="domain" description="HTH hxlR-type" evidence="5">
    <location>
        <begin position="16"/>
        <end position="116"/>
    </location>
</feature>
<dbReference type="InterPro" id="IPR002577">
    <property type="entry name" value="HTH_HxlR"/>
</dbReference>
<comment type="caution">
    <text evidence="6">The sequence shown here is derived from an EMBL/GenBank/DDBJ whole genome shotgun (WGS) entry which is preliminary data.</text>
</comment>